<protein>
    <submittedName>
        <fullName evidence="1">Uncharacterized protein</fullName>
    </submittedName>
</protein>
<evidence type="ECO:0000313" key="2">
    <source>
        <dbReference type="Proteomes" id="UP000306378"/>
    </source>
</evidence>
<name>A0A5R8NEF2_9NOCA</name>
<comment type="caution">
    <text evidence="1">The sequence shown here is derived from an EMBL/GenBank/DDBJ whole genome shotgun (WGS) entry which is preliminary data.</text>
</comment>
<reference evidence="1 2" key="1">
    <citation type="submission" date="2019-05" db="EMBL/GenBank/DDBJ databases">
        <title>Genomes sequences of two Nocardia cyriacigeorgica environmental isolates, type strains Nocardia asteroides ATCC 19247 and Nocardia cyriacigeorgica DSM 44484.</title>
        <authorList>
            <person name="Vautrin F."/>
            <person name="Bergeron E."/>
            <person name="Dubost A."/>
            <person name="Abrouk D."/>
            <person name="Rodriguez Nava V."/>
            <person name="Pujic P."/>
        </authorList>
    </citation>
    <scope>NUCLEOTIDE SEQUENCE [LARGE SCALE GENOMIC DNA]</scope>
    <source>
        <strain evidence="1 2">EML 446</strain>
    </source>
</reference>
<dbReference type="AlphaFoldDB" id="A0A5R8NEF2"/>
<organism evidence="1 2">
    <name type="scientific">Nocardia cyriacigeorgica</name>
    <dbReference type="NCBI Taxonomy" id="135487"/>
    <lineage>
        <taxon>Bacteria</taxon>
        <taxon>Bacillati</taxon>
        <taxon>Actinomycetota</taxon>
        <taxon>Actinomycetes</taxon>
        <taxon>Mycobacteriales</taxon>
        <taxon>Nocardiaceae</taxon>
        <taxon>Nocardia</taxon>
    </lineage>
</organism>
<evidence type="ECO:0000313" key="1">
    <source>
        <dbReference type="EMBL" id="TLF74039.1"/>
    </source>
</evidence>
<dbReference type="RefSeq" id="WP_138451699.1">
    <property type="nucleotide sequence ID" value="NZ_VBUT01000011.1"/>
</dbReference>
<sequence length="309" mass="34932">MTGDTGSTPAALTDLSIPVPADHLQKWVANTYMIRACELVLARTVDPRPGSALAQVDTIYHWEKVSVWSRAYLRAAAENLGLWADYVAPFSFAPGMSRMVRVRPYLLLGRSGLEAATHAVWLFDGDTNTYEECVQRHLRLMHRDFRYHRQALDAHGEETSLIDQRIADLEQRAATLPFSTAPRNQPPGYEKLVRHAAKVTGNDENFWAYLWNAASGAGHGQNWFGLEAYNLLHRIEYEPDHYRTLSIPDPMFVTELIGAASLALQWGTLRWLMYGGHDPELLSRATAETFAKMPKKERHSDTEPEESPE</sequence>
<dbReference type="EMBL" id="VBUT01000011">
    <property type="protein sequence ID" value="TLF74039.1"/>
    <property type="molecule type" value="Genomic_DNA"/>
</dbReference>
<proteinExistence type="predicted"/>
<accession>A0A5R8NEF2</accession>
<dbReference type="Proteomes" id="UP000306378">
    <property type="component" value="Unassembled WGS sequence"/>
</dbReference>
<gene>
    <name evidence="1" type="ORF">FEK34_25290</name>
</gene>